<dbReference type="EMBL" id="HACG01006390">
    <property type="protein sequence ID" value="CEK53255.1"/>
    <property type="molecule type" value="Transcribed_RNA"/>
</dbReference>
<sequence>MQEYHFSFNELLQKSAFSFYKVTEKMSSLVDINKRISKDSTTEGQSKRPRYSDTFPVLSERDEHKVNEHLNDPLFWGPYLSERQWGTVREDYSLNGNCWDHLTYAEATRQAYHWGEDGLLGVSDKFGILCASLALWNRKDPLLKERLFGLTGTEGNHGEDVKELYYYMDNTPKHTYMKAMYRYPHAQFPYDELLNHGRTSADPELEILDTGVFDSH</sequence>
<protein>
    <recommendedName>
        <fullName evidence="2">Glucosidase</fullName>
    </recommendedName>
</protein>
<reference evidence="1" key="1">
    <citation type="submission" date="2014-12" db="EMBL/GenBank/DDBJ databases">
        <title>Insight into the proteome of Arion vulgaris.</title>
        <authorList>
            <person name="Aradska J."/>
            <person name="Bulat T."/>
            <person name="Smidak R."/>
            <person name="Sarate P."/>
            <person name="Gangsoo J."/>
            <person name="Sialana F."/>
            <person name="Bilban M."/>
            <person name="Lubec G."/>
        </authorList>
    </citation>
    <scope>NUCLEOTIDE SEQUENCE</scope>
    <source>
        <tissue evidence="1">Skin</tissue>
    </source>
</reference>
<feature type="non-terminal residue" evidence="1">
    <location>
        <position position="216"/>
    </location>
</feature>
<organism evidence="1">
    <name type="scientific">Arion vulgaris</name>
    <dbReference type="NCBI Taxonomy" id="1028688"/>
    <lineage>
        <taxon>Eukaryota</taxon>
        <taxon>Metazoa</taxon>
        <taxon>Spiralia</taxon>
        <taxon>Lophotrochozoa</taxon>
        <taxon>Mollusca</taxon>
        <taxon>Gastropoda</taxon>
        <taxon>Heterobranchia</taxon>
        <taxon>Euthyneura</taxon>
        <taxon>Panpulmonata</taxon>
        <taxon>Eupulmonata</taxon>
        <taxon>Stylommatophora</taxon>
        <taxon>Helicina</taxon>
        <taxon>Arionoidea</taxon>
        <taxon>Arionidae</taxon>
        <taxon>Arion</taxon>
    </lineage>
</organism>
<name>A0A0B6YCP4_9EUPU</name>
<dbReference type="AlphaFoldDB" id="A0A0B6YCP4"/>
<evidence type="ECO:0000313" key="1">
    <source>
        <dbReference type="EMBL" id="CEK53255.1"/>
    </source>
</evidence>
<evidence type="ECO:0008006" key="2">
    <source>
        <dbReference type="Google" id="ProtNLM"/>
    </source>
</evidence>
<proteinExistence type="predicted"/>
<accession>A0A0B6YCP4</accession>
<gene>
    <name evidence="1" type="primary">ORF19627</name>
</gene>